<comment type="caution">
    <text evidence="1">The sequence shown here is derived from an EMBL/GenBank/DDBJ whole genome shotgun (WGS) entry which is preliminary data.</text>
</comment>
<dbReference type="AlphaFoldDB" id="A0AAN9AQH1"/>
<reference evidence="1 2" key="1">
    <citation type="submission" date="2024-02" db="EMBL/GenBank/DDBJ databases">
        <title>Chromosome-scale genome assembly of the rough periwinkle Littorina saxatilis.</title>
        <authorList>
            <person name="De Jode A."/>
            <person name="Faria R."/>
            <person name="Formenti G."/>
            <person name="Sims Y."/>
            <person name="Smith T.P."/>
            <person name="Tracey A."/>
            <person name="Wood J.M.D."/>
            <person name="Zagrodzka Z.B."/>
            <person name="Johannesson K."/>
            <person name="Butlin R.K."/>
            <person name="Leder E.H."/>
        </authorList>
    </citation>
    <scope>NUCLEOTIDE SEQUENCE [LARGE SCALE GENOMIC DNA]</scope>
    <source>
        <strain evidence="1">Snail1</strain>
        <tissue evidence="1">Muscle</tissue>
    </source>
</reference>
<keyword evidence="2" id="KW-1185">Reference proteome</keyword>
<evidence type="ECO:0000313" key="2">
    <source>
        <dbReference type="Proteomes" id="UP001374579"/>
    </source>
</evidence>
<accession>A0AAN9AQH1</accession>
<dbReference type="EMBL" id="JBAMIC010000022">
    <property type="protein sequence ID" value="KAK7091146.1"/>
    <property type="molecule type" value="Genomic_DNA"/>
</dbReference>
<organism evidence="1 2">
    <name type="scientific">Littorina saxatilis</name>
    <dbReference type="NCBI Taxonomy" id="31220"/>
    <lineage>
        <taxon>Eukaryota</taxon>
        <taxon>Metazoa</taxon>
        <taxon>Spiralia</taxon>
        <taxon>Lophotrochozoa</taxon>
        <taxon>Mollusca</taxon>
        <taxon>Gastropoda</taxon>
        <taxon>Caenogastropoda</taxon>
        <taxon>Littorinimorpha</taxon>
        <taxon>Littorinoidea</taxon>
        <taxon>Littorinidae</taxon>
        <taxon>Littorina</taxon>
    </lineage>
</organism>
<gene>
    <name evidence="1" type="ORF">V1264_008872</name>
</gene>
<name>A0AAN9AQH1_9CAEN</name>
<protein>
    <submittedName>
        <fullName evidence="1">Uncharacterized protein</fullName>
    </submittedName>
</protein>
<sequence>MLLDIEKNGRLPQHYALIIWRDHPITGPEFPHVFIRIAIYELDPYPQTTDPLLPVILLDKTGVVLKETEAATQTRMMKITCKSSDGADLSVRLAGITPSFPCSTCFIVLPCSPDFCLTYLAGQGTLNARQASHYQVTYSCTDSDGRNSSSTADVFIQPNETPYFDETTYPGLKGRLPY</sequence>
<dbReference type="Proteomes" id="UP001374579">
    <property type="component" value="Unassembled WGS sequence"/>
</dbReference>
<evidence type="ECO:0000313" key="1">
    <source>
        <dbReference type="EMBL" id="KAK7091146.1"/>
    </source>
</evidence>
<proteinExistence type="predicted"/>